<reference evidence="2 3" key="1">
    <citation type="submission" date="2018-07" db="EMBL/GenBank/DDBJ databases">
        <title>Corallincola holothuriorum sp. nov., a new facultative anaerobe isolated from sea cucumber Apostichopus japonicus.</title>
        <authorList>
            <person name="Xia H."/>
        </authorList>
    </citation>
    <scope>NUCLEOTIDE SEQUENCE [LARGE SCALE GENOMIC DNA]</scope>
    <source>
        <strain evidence="2 3">C4</strain>
    </source>
</reference>
<proteinExistence type="predicted"/>
<dbReference type="Pfam" id="PF00535">
    <property type="entry name" value="Glycos_transf_2"/>
    <property type="match status" value="1"/>
</dbReference>
<keyword evidence="2" id="KW-0808">Transferase</keyword>
<dbReference type="InterPro" id="IPR029044">
    <property type="entry name" value="Nucleotide-diphossugar_trans"/>
</dbReference>
<dbReference type="RefSeq" id="WP_114339974.1">
    <property type="nucleotide sequence ID" value="NZ_QPID01000016.1"/>
</dbReference>
<dbReference type="PANTHER" id="PTHR22916">
    <property type="entry name" value="GLYCOSYLTRANSFERASE"/>
    <property type="match status" value="1"/>
</dbReference>
<dbReference type="SUPFAM" id="SSF53448">
    <property type="entry name" value="Nucleotide-diphospho-sugar transferases"/>
    <property type="match status" value="1"/>
</dbReference>
<dbReference type="PANTHER" id="PTHR22916:SF3">
    <property type="entry name" value="UDP-GLCNAC:BETAGAL BETA-1,3-N-ACETYLGLUCOSAMINYLTRANSFERASE-LIKE PROTEIN 1"/>
    <property type="match status" value="1"/>
</dbReference>
<organism evidence="2 3">
    <name type="scientific">Corallincola holothuriorum</name>
    <dbReference type="NCBI Taxonomy" id="2282215"/>
    <lineage>
        <taxon>Bacteria</taxon>
        <taxon>Pseudomonadati</taxon>
        <taxon>Pseudomonadota</taxon>
        <taxon>Gammaproteobacteria</taxon>
        <taxon>Alteromonadales</taxon>
        <taxon>Psychromonadaceae</taxon>
        <taxon>Corallincola</taxon>
    </lineage>
</organism>
<dbReference type="Proteomes" id="UP000252558">
    <property type="component" value="Unassembled WGS sequence"/>
</dbReference>
<gene>
    <name evidence="2" type="ORF">DU002_18675</name>
</gene>
<dbReference type="Gene3D" id="3.90.550.10">
    <property type="entry name" value="Spore Coat Polysaccharide Biosynthesis Protein SpsA, Chain A"/>
    <property type="match status" value="1"/>
</dbReference>
<keyword evidence="3" id="KW-1185">Reference proteome</keyword>
<sequence>MHVLKSCLKEIGIHVERNPVKVSICVITYNHEPYIRECLESLVSQKTDFNFEIIIRDDKSTDGTYPILKEFEENYPQLITVLKSDVNLGMNRNFRKVFSSSSGDYIALCEGDDFWLNEKKIQLQYELAKNNSEVNFFIHACHSVNSNSLKIKQNKRRFFGAEKELFFDCNDILSYPGQFAPTSSYFISSSEVKLLPSWFDDAPIGDVFIELYAARKTGGMYSPEILSAYRIESFGSWTDKMKRTAPKGKIAYSERMIIAIRRMQEDFPYNRKGIEKKINALNFFASLSYLRLGDKANFRKKIVPVDNTYISKYHNFLALVKDIPIAPQVVIRMYELVKKIQWYFNKR</sequence>
<name>A0A368MZ75_9GAMM</name>
<evidence type="ECO:0000259" key="1">
    <source>
        <dbReference type="Pfam" id="PF00535"/>
    </source>
</evidence>
<protein>
    <submittedName>
        <fullName evidence="2">Glycosyltransferase</fullName>
    </submittedName>
</protein>
<comment type="caution">
    <text evidence="2">The sequence shown here is derived from an EMBL/GenBank/DDBJ whole genome shotgun (WGS) entry which is preliminary data.</text>
</comment>
<accession>A0A368MZ75</accession>
<dbReference type="InterPro" id="IPR001173">
    <property type="entry name" value="Glyco_trans_2-like"/>
</dbReference>
<evidence type="ECO:0000313" key="3">
    <source>
        <dbReference type="Proteomes" id="UP000252558"/>
    </source>
</evidence>
<dbReference type="AlphaFoldDB" id="A0A368MZ75"/>
<dbReference type="GO" id="GO:0016758">
    <property type="term" value="F:hexosyltransferase activity"/>
    <property type="evidence" value="ECO:0007669"/>
    <property type="project" value="UniProtKB-ARBA"/>
</dbReference>
<evidence type="ECO:0000313" key="2">
    <source>
        <dbReference type="EMBL" id="RCU43296.1"/>
    </source>
</evidence>
<feature type="domain" description="Glycosyltransferase 2-like" evidence="1">
    <location>
        <begin position="23"/>
        <end position="164"/>
    </location>
</feature>
<dbReference type="EMBL" id="QPID01000016">
    <property type="protein sequence ID" value="RCU43296.1"/>
    <property type="molecule type" value="Genomic_DNA"/>
</dbReference>